<organism evidence="4 5">
    <name type="scientific">Conyzicola lurida</name>
    <dbReference type="NCBI Taxonomy" id="1172621"/>
    <lineage>
        <taxon>Bacteria</taxon>
        <taxon>Bacillati</taxon>
        <taxon>Actinomycetota</taxon>
        <taxon>Actinomycetes</taxon>
        <taxon>Micrococcales</taxon>
        <taxon>Microbacteriaceae</taxon>
        <taxon>Conyzicola</taxon>
    </lineage>
</organism>
<dbReference type="PROSITE" id="PS50076">
    <property type="entry name" value="DNAJ_2"/>
    <property type="match status" value="1"/>
</dbReference>
<evidence type="ECO:0000259" key="2">
    <source>
        <dbReference type="PROSITE" id="PS50076"/>
    </source>
</evidence>
<dbReference type="EMBL" id="JACHMJ010000001">
    <property type="protein sequence ID" value="MBB5843025.1"/>
    <property type="molecule type" value="Genomic_DNA"/>
</dbReference>
<dbReference type="InterPro" id="IPR011528">
    <property type="entry name" value="NERD"/>
</dbReference>
<dbReference type="Gene3D" id="1.10.287.110">
    <property type="entry name" value="DnaJ domain"/>
    <property type="match status" value="1"/>
</dbReference>
<gene>
    <name evidence="4" type="ORF">HD599_001348</name>
</gene>
<evidence type="ECO:0008006" key="6">
    <source>
        <dbReference type="Google" id="ProtNLM"/>
    </source>
</evidence>
<keyword evidence="5" id="KW-1185">Reference proteome</keyword>
<dbReference type="AlphaFoldDB" id="A0A841ANB3"/>
<dbReference type="Proteomes" id="UP000536685">
    <property type="component" value="Unassembled WGS sequence"/>
</dbReference>
<dbReference type="PANTHER" id="PTHR44240">
    <property type="entry name" value="DNAJ DOMAIN (PROKARYOTIC HEAT SHOCK PROTEIN)-RELATED"/>
    <property type="match status" value="1"/>
</dbReference>
<feature type="region of interest" description="Disordered" evidence="1">
    <location>
        <begin position="63"/>
        <end position="104"/>
    </location>
</feature>
<evidence type="ECO:0000313" key="4">
    <source>
        <dbReference type="EMBL" id="MBB5843025.1"/>
    </source>
</evidence>
<evidence type="ECO:0000259" key="3">
    <source>
        <dbReference type="PROSITE" id="PS50965"/>
    </source>
</evidence>
<dbReference type="InterPro" id="IPR001623">
    <property type="entry name" value="DnaJ_domain"/>
</dbReference>
<dbReference type="CDD" id="cd06257">
    <property type="entry name" value="DnaJ"/>
    <property type="match status" value="1"/>
</dbReference>
<dbReference type="InterPro" id="IPR052276">
    <property type="entry name" value="Diphthamide-biosynth_chaperone"/>
</dbReference>
<dbReference type="PROSITE" id="PS50965">
    <property type="entry name" value="NERD"/>
    <property type="match status" value="1"/>
</dbReference>
<name>A0A841ANB3_9MICO</name>
<comment type="caution">
    <text evidence="4">The sequence shown here is derived from an EMBL/GenBank/DDBJ whole genome shotgun (WGS) entry which is preliminary data.</text>
</comment>
<accession>A0A841ANB3</accession>
<evidence type="ECO:0000256" key="1">
    <source>
        <dbReference type="SAM" id="MobiDB-lite"/>
    </source>
</evidence>
<dbReference type="Pfam" id="PF08378">
    <property type="entry name" value="NERD"/>
    <property type="match status" value="1"/>
</dbReference>
<dbReference type="RefSeq" id="WP_184235053.1">
    <property type="nucleotide sequence ID" value="NZ_JACHMJ010000001.1"/>
</dbReference>
<dbReference type="PANTHER" id="PTHR44240:SF10">
    <property type="entry name" value="J DOMAIN-CONTAINING PROTEIN"/>
    <property type="match status" value="1"/>
</dbReference>
<feature type="domain" description="J" evidence="2">
    <location>
        <begin position="9"/>
        <end position="70"/>
    </location>
</feature>
<feature type="compositionally biased region" description="Basic and acidic residues" evidence="1">
    <location>
        <begin position="63"/>
        <end position="81"/>
    </location>
</feature>
<reference evidence="4 5" key="1">
    <citation type="submission" date="2020-08" db="EMBL/GenBank/DDBJ databases">
        <title>Sequencing the genomes of 1000 actinobacteria strains.</title>
        <authorList>
            <person name="Klenk H.-P."/>
        </authorList>
    </citation>
    <scope>NUCLEOTIDE SEQUENCE [LARGE SCALE GENOMIC DNA]</scope>
    <source>
        <strain evidence="4 5">DSM 105784</strain>
    </source>
</reference>
<dbReference type="PRINTS" id="PR00625">
    <property type="entry name" value="JDOMAIN"/>
</dbReference>
<protein>
    <recommendedName>
        <fullName evidence="6">Molecular chaperone DnaJ</fullName>
    </recommendedName>
</protein>
<dbReference type="InterPro" id="IPR036869">
    <property type="entry name" value="J_dom_sf"/>
</dbReference>
<evidence type="ECO:0000313" key="5">
    <source>
        <dbReference type="Proteomes" id="UP000536685"/>
    </source>
</evidence>
<dbReference type="Pfam" id="PF00226">
    <property type="entry name" value="DnaJ"/>
    <property type="match status" value="1"/>
</dbReference>
<dbReference type="SMART" id="SM00271">
    <property type="entry name" value="DnaJ"/>
    <property type="match status" value="1"/>
</dbReference>
<feature type="domain" description="NERD" evidence="3">
    <location>
        <begin position="148"/>
        <end position="255"/>
    </location>
</feature>
<dbReference type="SUPFAM" id="SSF46565">
    <property type="entry name" value="Chaperone J-domain"/>
    <property type="match status" value="1"/>
</dbReference>
<sequence>MADSPISATPYEVLGVSSTATHDELRRAYRKLARETHPDTGGNAARFVAVQLAWERIGTPEDRAAYDRGRPTTRAYDEPHESWAAPSGRAPAQDTRPPARAYGHPGGWRRERFLGLMREWVGLGAPLPDPYDPALVRSAPREIRHLLADALAEEATARTISALGIAYTVWHDVSTGYPDEKIDHVVLGASGLFAVLSEDFGGQVRVKGGELIGEAVGGERPVNDLGHRVKALQRGLRLKFTGLVIVVPDDDLAEPIIDLGKVRGASAAVVRHSYLPALLREGLPGSALSGGNEVFDVRTRLLAGIRFVE</sequence>
<proteinExistence type="predicted"/>